<proteinExistence type="predicted"/>
<name>A0A0S2MV85_9CAUD</name>
<evidence type="ECO:0000313" key="1">
    <source>
        <dbReference type="EMBL" id="ALO79853.1"/>
    </source>
</evidence>
<accession>A0A0S2MV85</accession>
<sequence>MFTNIVLNWYDLFNLRGTIIMKVVQSIFRGFRLISRIINPILKALSKSKF</sequence>
<organism evidence="1 2">
    <name type="scientific">Bacillus phage phi4J1</name>
    <dbReference type="NCBI Taxonomy" id="1643326"/>
    <lineage>
        <taxon>Viruses</taxon>
        <taxon>Duplodnaviria</taxon>
        <taxon>Heunggongvirae</taxon>
        <taxon>Uroviricota</taxon>
        <taxon>Caudoviricetes</taxon>
        <taxon>Rockvillevirus</taxon>
        <taxon>Rockvillevirus phi4J1</taxon>
    </lineage>
</organism>
<dbReference type="EMBL" id="KT970645">
    <property type="protein sequence ID" value="ALO79853.1"/>
    <property type="molecule type" value="Genomic_DNA"/>
</dbReference>
<protein>
    <submittedName>
        <fullName evidence="1">Uncharacterized protein</fullName>
    </submittedName>
</protein>
<keyword evidence="2" id="KW-1185">Reference proteome</keyword>
<dbReference type="GeneID" id="26648648"/>
<reference evidence="1 2" key="1">
    <citation type="submission" date="2015-10" db="EMBL/GenBank/DDBJ databases">
        <title>Whole Genome sequencing of Bacillus ACT Group Temperature Bacteriophages.</title>
        <authorList>
            <person name="Fouts D.E."/>
            <person name="Rasko D.A."/>
            <person name="Cer R.R."/>
            <person name="Jiang L."/>
            <person name="Fedorova N.B."/>
            <person name="Shvartsbeyn A."/>
            <person name="Read T.D."/>
            <person name="Gill S.R."/>
            <person name="Klumpp J."/>
            <person name="Calendar R."/>
        </authorList>
    </citation>
    <scope>NUCLEOTIDE SEQUENCE [LARGE SCALE GENOMIC DNA]</scope>
</reference>
<dbReference type="KEGG" id="vg:26648648"/>
<gene>
    <name evidence="1" type="ORF">XO28_0022</name>
</gene>
<dbReference type="Proteomes" id="UP000203057">
    <property type="component" value="Segment"/>
</dbReference>
<evidence type="ECO:0000313" key="2">
    <source>
        <dbReference type="Proteomes" id="UP000203057"/>
    </source>
</evidence>
<dbReference type="RefSeq" id="YP_009218155.1">
    <property type="nucleotide sequence ID" value="NC_029008.1"/>
</dbReference>